<dbReference type="InterPro" id="IPR050205">
    <property type="entry name" value="CDPK_Ser/Thr_kinases"/>
</dbReference>
<dbReference type="GO" id="GO:0005524">
    <property type="term" value="F:ATP binding"/>
    <property type="evidence" value="ECO:0007669"/>
    <property type="project" value="UniProtKB-UniRule"/>
</dbReference>
<name>A0A2G8RPB9_9APHY</name>
<dbReference type="Gene3D" id="1.10.510.10">
    <property type="entry name" value="Transferase(Phosphotransferase) domain 1"/>
    <property type="match status" value="1"/>
</dbReference>
<feature type="region of interest" description="Disordered" evidence="7">
    <location>
        <begin position="471"/>
        <end position="508"/>
    </location>
</feature>
<evidence type="ECO:0000259" key="8">
    <source>
        <dbReference type="PROSITE" id="PS50011"/>
    </source>
</evidence>
<keyword evidence="3 6" id="KW-0547">Nucleotide-binding</keyword>
<feature type="compositionally biased region" description="Low complexity" evidence="7">
    <location>
        <begin position="527"/>
        <end position="540"/>
    </location>
</feature>
<dbReference type="GO" id="GO:0004674">
    <property type="term" value="F:protein serine/threonine kinase activity"/>
    <property type="evidence" value="ECO:0007669"/>
    <property type="project" value="UniProtKB-KW"/>
</dbReference>
<feature type="compositionally biased region" description="Polar residues" evidence="7">
    <location>
        <begin position="751"/>
        <end position="767"/>
    </location>
</feature>
<feature type="compositionally biased region" description="Pro residues" evidence="7">
    <location>
        <begin position="113"/>
        <end position="122"/>
    </location>
</feature>
<dbReference type="OrthoDB" id="541276at2759"/>
<dbReference type="PROSITE" id="PS00107">
    <property type="entry name" value="PROTEIN_KINASE_ATP"/>
    <property type="match status" value="1"/>
</dbReference>
<evidence type="ECO:0000256" key="7">
    <source>
        <dbReference type="SAM" id="MobiDB-lite"/>
    </source>
</evidence>
<dbReference type="Pfam" id="PF00069">
    <property type="entry name" value="Pkinase"/>
    <property type="match status" value="1"/>
</dbReference>
<keyword evidence="1" id="KW-0723">Serine/threonine-protein kinase</keyword>
<feature type="region of interest" description="Disordered" evidence="7">
    <location>
        <begin position="726"/>
        <end position="821"/>
    </location>
</feature>
<evidence type="ECO:0000256" key="3">
    <source>
        <dbReference type="ARBA" id="ARBA00022741"/>
    </source>
</evidence>
<keyword evidence="4" id="KW-0418">Kinase</keyword>
<feature type="region of interest" description="Disordered" evidence="7">
    <location>
        <begin position="94"/>
        <end position="123"/>
    </location>
</feature>
<dbReference type="InterPro" id="IPR011009">
    <property type="entry name" value="Kinase-like_dom_sf"/>
</dbReference>
<dbReference type="InterPro" id="IPR000719">
    <property type="entry name" value="Prot_kinase_dom"/>
</dbReference>
<feature type="compositionally biased region" description="Acidic residues" evidence="7">
    <location>
        <begin position="427"/>
        <end position="441"/>
    </location>
</feature>
<dbReference type="AlphaFoldDB" id="A0A2G8RPB9"/>
<gene>
    <name evidence="9" type="ORF">GSI_14652</name>
</gene>
<keyword evidence="5 6" id="KW-0067">ATP-binding</keyword>
<keyword evidence="10" id="KW-1185">Reference proteome</keyword>
<evidence type="ECO:0000256" key="4">
    <source>
        <dbReference type="ARBA" id="ARBA00022777"/>
    </source>
</evidence>
<dbReference type="InterPro" id="IPR017441">
    <property type="entry name" value="Protein_kinase_ATP_BS"/>
</dbReference>
<organism evidence="9 10">
    <name type="scientific">Ganoderma sinense ZZ0214-1</name>
    <dbReference type="NCBI Taxonomy" id="1077348"/>
    <lineage>
        <taxon>Eukaryota</taxon>
        <taxon>Fungi</taxon>
        <taxon>Dikarya</taxon>
        <taxon>Basidiomycota</taxon>
        <taxon>Agaricomycotina</taxon>
        <taxon>Agaricomycetes</taxon>
        <taxon>Polyporales</taxon>
        <taxon>Polyporaceae</taxon>
        <taxon>Ganoderma</taxon>
    </lineage>
</organism>
<evidence type="ECO:0000256" key="2">
    <source>
        <dbReference type="ARBA" id="ARBA00022679"/>
    </source>
</evidence>
<keyword evidence="2" id="KW-0808">Transferase</keyword>
<dbReference type="PROSITE" id="PS50011">
    <property type="entry name" value="PROTEIN_KINASE_DOM"/>
    <property type="match status" value="1"/>
</dbReference>
<dbReference type="PANTHER" id="PTHR24349">
    <property type="entry name" value="SERINE/THREONINE-PROTEIN KINASE"/>
    <property type="match status" value="1"/>
</dbReference>
<dbReference type="EMBL" id="AYKW01000068">
    <property type="protein sequence ID" value="PIL23341.1"/>
    <property type="molecule type" value="Genomic_DNA"/>
</dbReference>
<feature type="compositionally biased region" description="Basic and acidic residues" evidence="7">
    <location>
        <begin position="860"/>
        <end position="877"/>
    </location>
</feature>
<dbReference type="Proteomes" id="UP000230002">
    <property type="component" value="Unassembled WGS sequence"/>
</dbReference>
<dbReference type="STRING" id="1077348.A0A2G8RPB9"/>
<evidence type="ECO:0000313" key="9">
    <source>
        <dbReference type="EMBL" id="PIL23341.1"/>
    </source>
</evidence>
<dbReference type="SUPFAM" id="SSF56112">
    <property type="entry name" value="Protein kinase-like (PK-like)"/>
    <property type="match status" value="1"/>
</dbReference>
<evidence type="ECO:0000313" key="10">
    <source>
        <dbReference type="Proteomes" id="UP000230002"/>
    </source>
</evidence>
<proteinExistence type="predicted"/>
<sequence length="900" mass="99642">MQRSALCGRNTEKGRITRPYLRTSGRFLFPQSNRAGEPAAVQAPAITRCLMAGTPEPALCHVLPGLYLSPPDLRLDFPWVLYALRALCEHTRSSVSPHSRQPPSPLANMVPSPQSPASPTPPAIGTYIDNGALQLVEILGYGGYGIVYRAVDTFSSNPRSYAVKCLPHSNKRSATRQRQLHMREITLHQLASGHPNVVTLHRVIEDYQYTFIVMDYCPDGDLFTQILHKRRYLGNDALIKEVFLQLLDAVEYCHSLNIYHRDLKPENILCFDDGMRLAITDFGLATTERMSTEFRTGSVYHMSPECQGGYFAPTRSYSPLFNDVWSLGIILLNLITGRNPWKSASADDCTFQAYLKDPHRFLPTVLPISEEVNHLLVRVLEVDWRRRITLREMRLAFKSIESFYSPDVIFEDSMARCPWEAGLNVDPDSDSSAEAEPEPQDLPEQQESHQDFASAWSDGSDSEMVFAREGSLHPKASPSWTTSFDTRRPDDGAATSAYSRSMSPSPDTASLYTTTKLFEALQTPGQSPASTYSVLSSSPSIPSPPVTPHGGSTWGEGRAGRPKLVLTVDTETHRPEYYDNSVTMLSATESSMHTALDTALESNWDGYMYSPLVTSAIATAKASPYGDSREDMGMIITPATATEDHDMDEELPEIDAYDSLPSAHPESPVLGLDLGANRVIVDDDAQSEYSWKHIRSWFNPNITPATNTTTTTNNTTAFSFFTVQATPAPSRHPSPRERVAWPDFSLGPSVAPSSPQSLPEKLSQSRPESPAPRKPRTPSFFRPIRLTFPRRSMSPLRRRSRSPGRGRGKTRQTESAPETFSANWVISVSTSGSPSPQPQPYRCVGAVQPTHVRVGGGGAGEKESAHPTHSTLTEDARPRRKRLRSARDWLSRVTGALPSS</sequence>
<dbReference type="InterPro" id="IPR008271">
    <property type="entry name" value="Ser/Thr_kinase_AS"/>
</dbReference>
<comment type="caution">
    <text evidence="9">The sequence shown here is derived from an EMBL/GenBank/DDBJ whole genome shotgun (WGS) entry which is preliminary data.</text>
</comment>
<feature type="region of interest" description="Disordered" evidence="7">
    <location>
        <begin position="850"/>
        <end position="900"/>
    </location>
</feature>
<dbReference type="PROSITE" id="PS00108">
    <property type="entry name" value="PROTEIN_KINASE_ST"/>
    <property type="match status" value="1"/>
</dbReference>
<protein>
    <submittedName>
        <fullName evidence="9">Transporter</fullName>
    </submittedName>
</protein>
<accession>A0A2G8RPB9</accession>
<feature type="region of interest" description="Disordered" evidence="7">
    <location>
        <begin position="421"/>
        <end position="456"/>
    </location>
</feature>
<evidence type="ECO:0000256" key="5">
    <source>
        <dbReference type="ARBA" id="ARBA00022840"/>
    </source>
</evidence>
<evidence type="ECO:0000256" key="6">
    <source>
        <dbReference type="PROSITE-ProRule" id="PRU10141"/>
    </source>
</evidence>
<feature type="region of interest" description="Disordered" evidence="7">
    <location>
        <begin position="523"/>
        <end position="559"/>
    </location>
</feature>
<reference evidence="9 10" key="1">
    <citation type="journal article" date="2015" name="Sci. Rep.">
        <title>Chromosome-level genome map provides insights into diverse defense mechanisms in the medicinal fungus Ganoderma sinense.</title>
        <authorList>
            <person name="Zhu Y."/>
            <person name="Xu J."/>
            <person name="Sun C."/>
            <person name="Zhou S."/>
            <person name="Xu H."/>
            <person name="Nelson D.R."/>
            <person name="Qian J."/>
            <person name="Song J."/>
            <person name="Luo H."/>
            <person name="Xiang L."/>
            <person name="Li Y."/>
            <person name="Xu Z."/>
            <person name="Ji A."/>
            <person name="Wang L."/>
            <person name="Lu S."/>
            <person name="Hayward A."/>
            <person name="Sun W."/>
            <person name="Li X."/>
            <person name="Schwartz D.C."/>
            <person name="Wang Y."/>
            <person name="Chen S."/>
        </authorList>
    </citation>
    <scope>NUCLEOTIDE SEQUENCE [LARGE SCALE GENOMIC DNA]</scope>
    <source>
        <strain evidence="9 10">ZZ0214-1</strain>
    </source>
</reference>
<feature type="compositionally biased region" description="Basic residues" evidence="7">
    <location>
        <begin position="796"/>
        <end position="810"/>
    </location>
</feature>
<feature type="binding site" evidence="6">
    <location>
        <position position="164"/>
    </location>
    <ligand>
        <name>ATP</name>
        <dbReference type="ChEBI" id="CHEBI:30616"/>
    </ligand>
</feature>
<feature type="domain" description="Protein kinase" evidence="8">
    <location>
        <begin position="133"/>
        <end position="404"/>
    </location>
</feature>
<dbReference type="SMART" id="SM00220">
    <property type="entry name" value="S_TKc"/>
    <property type="match status" value="1"/>
</dbReference>
<evidence type="ECO:0000256" key="1">
    <source>
        <dbReference type="ARBA" id="ARBA00022527"/>
    </source>
</evidence>
<feature type="compositionally biased region" description="Polar residues" evidence="7">
    <location>
        <begin position="496"/>
        <end position="508"/>
    </location>
</feature>